<organism evidence="2 3">
    <name type="scientific">Leucobacter muris</name>
    <dbReference type="NCBI Taxonomy" id="1935379"/>
    <lineage>
        <taxon>Bacteria</taxon>
        <taxon>Bacillati</taxon>
        <taxon>Actinomycetota</taxon>
        <taxon>Actinomycetes</taxon>
        <taxon>Micrococcales</taxon>
        <taxon>Microbacteriaceae</taxon>
        <taxon>Leucobacter</taxon>
    </lineage>
</organism>
<proteinExistence type="predicted"/>
<sequence length="87" mass="9231">MVRGFGVGAADQRPNRRESKPPREACAASVSALLCVPPHQSFLGTEALTAATCWPQPAQVVLPQTRHRVGRHMGCPFAEANTPGGIL</sequence>
<feature type="compositionally biased region" description="Basic and acidic residues" evidence="1">
    <location>
        <begin position="13"/>
        <end position="23"/>
    </location>
</feature>
<accession>A0ABX5QH56</accession>
<dbReference type="Proteomes" id="UP000285768">
    <property type="component" value="Chromosome"/>
</dbReference>
<evidence type="ECO:0000256" key="1">
    <source>
        <dbReference type="SAM" id="MobiDB-lite"/>
    </source>
</evidence>
<feature type="region of interest" description="Disordered" evidence="1">
    <location>
        <begin position="1"/>
        <end position="23"/>
    </location>
</feature>
<protein>
    <submittedName>
        <fullName evidence="2">Uncharacterized protein</fullName>
    </submittedName>
</protein>
<reference evidence="2 3" key="1">
    <citation type="submission" date="2019-01" db="EMBL/GenBank/DDBJ databases">
        <title>Leucobacter muris sp. nov. isolated from the nose of a laboratory mouse.</title>
        <authorList>
            <person name="Benga L."/>
            <person name="Sproeer C."/>
            <person name="Schumann P."/>
            <person name="Verbarg S."/>
            <person name="Bunk B."/>
            <person name="Engelhardt E."/>
            <person name="Benten P.M."/>
            <person name="Sager M."/>
        </authorList>
    </citation>
    <scope>NUCLEOTIDE SEQUENCE [LARGE SCALE GENOMIC DNA]</scope>
    <source>
        <strain evidence="2 3">DSM 101948</strain>
    </source>
</reference>
<evidence type="ECO:0000313" key="3">
    <source>
        <dbReference type="Proteomes" id="UP000285768"/>
    </source>
</evidence>
<gene>
    <name evidence="2" type="ORF">Leucomu_10840</name>
</gene>
<name>A0ABX5QH56_9MICO</name>
<evidence type="ECO:0000313" key="2">
    <source>
        <dbReference type="EMBL" id="QAB18348.1"/>
    </source>
</evidence>
<keyword evidence="3" id="KW-1185">Reference proteome</keyword>
<dbReference type="EMBL" id="CP035037">
    <property type="protein sequence ID" value="QAB18348.1"/>
    <property type="molecule type" value="Genomic_DNA"/>
</dbReference>